<keyword evidence="7" id="KW-1185">Reference proteome</keyword>
<dbReference type="GO" id="GO:0006310">
    <property type="term" value="P:DNA recombination"/>
    <property type="evidence" value="ECO:0007669"/>
    <property type="project" value="TreeGrafter"/>
</dbReference>
<dbReference type="PANTHER" id="PTHR13710">
    <property type="entry name" value="DNA HELICASE RECQ FAMILY MEMBER"/>
    <property type="match status" value="1"/>
</dbReference>
<dbReference type="SUPFAM" id="SSF52540">
    <property type="entry name" value="P-loop containing nucleoside triphosphate hydrolases"/>
    <property type="match status" value="1"/>
</dbReference>
<keyword evidence="2" id="KW-0238">DNA-binding</keyword>
<evidence type="ECO:0000256" key="3">
    <source>
        <dbReference type="ARBA" id="ARBA00023235"/>
    </source>
</evidence>
<reference evidence="6 7" key="1">
    <citation type="submission" date="2018-06" db="EMBL/GenBank/DDBJ databases">
        <title>Comparative genomics reveals the genomic features of Rhizophagus irregularis, R. cerebriforme, R. diaphanum and Gigaspora rosea, and their symbiotic lifestyle signature.</title>
        <authorList>
            <person name="Morin E."/>
            <person name="San Clemente H."/>
            <person name="Chen E.C.H."/>
            <person name="De La Providencia I."/>
            <person name="Hainaut M."/>
            <person name="Kuo A."/>
            <person name="Kohler A."/>
            <person name="Murat C."/>
            <person name="Tang N."/>
            <person name="Roy S."/>
            <person name="Loubradou J."/>
            <person name="Henrissat B."/>
            <person name="Grigoriev I.V."/>
            <person name="Corradi N."/>
            <person name="Roux C."/>
            <person name="Martin F.M."/>
        </authorList>
    </citation>
    <scope>NUCLEOTIDE SEQUENCE [LARGE SCALE GENOMIC DNA]</scope>
    <source>
        <strain evidence="6 7">DAOM 194757</strain>
    </source>
</reference>
<evidence type="ECO:0000256" key="2">
    <source>
        <dbReference type="ARBA" id="ARBA00023125"/>
    </source>
</evidence>
<comment type="catalytic activity">
    <reaction evidence="4">
        <text>Couples ATP hydrolysis with the unwinding of duplex DNA by translocating in the 3'-5' direction.</text>
        <dbReference type="EC" id="5.6.2.4"/>
    </reaction>
</comment>
<dbReference type="Proteomes" id="UP000266673">
    <property type="component" value="Unassembled WGS sequence"/>
</dbReference>
<dbReference type="OrthoDB" id="10261556at2759"/>
<sequence>MNESFNRVKLNYADKKVDYSKSFLVRHAFAILHNNDGLLEMLITIRQAGNFIEFSEQNQINIGKIWKQRENKCKCNIAKINEKNTLRAKKIAEMRKQMEEFDFSKDLIPYGIVIKDSIINQEFRLSFANLIPDFDGYILCKGCSCFPKRSPKGGLCNLCYYYNEHGLSKYIINEKFYNNDDLEKKNPTELINSIINDFFKLNDYQELQRKSIESFLKGQNTLTILPSGARKTLIFLVSSILSRTLTVVFTPLKAIMENQLPLDIQEKIFSEVAAGITKDLWTTPEKFIKSSKFRQFLHNVSQTCGIQFVIDELHCILEFGHFRLVYPLVSSPFSLK</sequence>
<evidence type="ECO:0000256" key="5">
    <source>
        <dbReference type="ARBA" id="ARBA00034808"/>
    </source>
</evidence>
<gene>
    <name evidence="6" type="ORF">C2G38_2035084</name>
</gene>
<dbReference type="GO" id="GO:0043138">
    <property type="term" value="F:3'-5' DNA helicase activity"/>
    <property type="evidence" value="ECO:0007669"/>
    <property type="project" value="UniProtKB-EC"/>
</dbReference>
<evidence type="ECO:0000313" key="7">
    <source>
        <dbReference type="Proteomes" id="UP000266673"/>
    </source>
</evidence>
<evidence type="ECO:0000256" key="1">
    <source>
        <dbReference type="ARBA" id="ARBA00005446"/>
    </source>
</evidence>
<protein>
    <recommendedName>
        <fullName evidence="5">DNA 3'-5' helicase</fullName>
        <ecNumber evidence="5">5.6.2.4</ecNumber>
    </recommendedName>
</protein>
<dbReference type="InterPro" id="IPR027417">
    <property type="entry name" value="P-loop_NTPase"/>
</dbReference>
<name>A0A397VFL5_9GLOM</name>
<organism evidence="6 7">
    <name type="scientific">Gigaspora rosea</name>
    <dbReference type="NCBI Taxonomy" id="44941"/>
    <lineage>
        <taxon>Eukaryota</taxon>
        <taxon>Fungi</taxon>
        <taxon>Fungi incertae sedis</taxon>
        <taxon>Mucoromycota</taxon>
        <taxon>Glomeromycotina</taxon>
        <taxon>Glomeromycetes</taxon>
        <taxon>Diversisporales</taxon>
        <taxon>Gigasporaceae</taxon>
        <taxon>Gigaspora</taxon>
    </lineage>
</organism>
<dbReference type="GO" id="GO:0005694">
    <property type="term" value="C:chromosome"/>
    <property type="evidence" value="ECO:0007669"/>
    <property type="project" value="TreeGrafter"/>
</dbReference>
<evidence type="ECO:0000256" key="4">
    <source>
        <dbReference type="ARBA" id="ARBA00034617"/>
    </source>
</evidence>
<comment type="caution">
    <text evidence="6">The sequence shown here is derived from an EMBL/GenBank/DDBJ whole genome shotgun (WGS) entry which is preliminary data.</text>
</comment>
<dbReference type="PANTHER" id="PTHR13710:SF105">
    <property type="entry name" value="ATP-DEPENDENT DNA HELICASE Q1"/>
    <property type="match status" value="1"/>
</dbReference>
<accession>A0A397VFL5</accession>
<dbReference type="AlphaFoldDB" id="A0A397VFL5"/>
<dbReference type="Gene3D" id="3.40.50.300">
    <property type="entry name" value="P-loop containing nucleotide triphosphate hydrolases"/>
    <property type="match status" value="2"/>
</dbReference>
<dbReference type="STRING" id="44941.A0A397VFL5"/>
<dbReference type="EC" id="5.6.2.4" evidence="5"/>
<dbReference type="GO" id="GO:0003677">
    <property type="term" value="F:DNA binding"/>
    <property type="evidence" value="ECO:0007669"/>
    <property type="project" value="UniProtKB-KW"/>
</dbReference>
<proteinExistence type="inferred from homology"/>
<keyword evidence="3" id="KW-0413">Isomerase</keyword>
<evidence type="ECO:0000313" key="6">
    <source>
        <dbReference type="EMBL" id="RIB20631.1"/>
    </source>
</evidence>
<dbReference type="GO" id="GO:0009378">
    <property type="term" value="F:four-way junction helicase activity"/>
    <property type="evidence" value="ECO:0007669"/>
    <property type="project" value="TreeGrafter"/>
</dbReference>
<comment type="similarity">
    <text evidence="1">Belongs to the helicase family. RecQ subfamily.</text>
</comment>
<dbReference type="EMBL" id="QKWP01000407">
    <property type="protein sequence ID" value="RIB20631.1"/>
    <property type="molecule type" value="Genomic_DNA"/>
</dbReference>
<dbReference type="GO" id="GO:0006281">
    <property type="term" value="P:DNA repair"/>
    <property type="evidence" value="ECO:0007669"/>
    <property type="project" value="TreeGrafter"/>
</dbReference>
<dbReference type="GO" id="GO:0005737">
    <property type="term" value="C:cytoplasm"/>
    <property type="evidence" value="ECO:0007669"/>
    <property type="project" value="TreeGrafter"/>
</dbReference>